<dbReference type="GO" id="GO:0006415">
    <property type="term" value="P:translational termination"/>
    <property type="evidence" value="ECO:0007669"/>
    <property type="project" value="TreeGrafter"/>
</dbReference>
<comment type="caution">
    <text evidence="3">The sequence shown here is derived from an EMBL/GenBank/DDBJ whole genome shotgun (WGS) entry which is preliminary data.</text>
</comment>
<dbReference type="FunFam" id="3.30.2310.20:FF:000003">
    <property type="entry name" value="Type II toxin-antitoxin system YafQ family toxin"/>
    <property type="match status" value="1"/>
</dbReference>
<dbReference type="NCBIfam" id="TIGR00053">
    <property type="entry name" value="YafQ family addiction module toxin"/>
    <property type="match status" value="1"/>
</dbReference>
<protein>
    <submittedName>
        <fullName evidence="3">Type II toxin-antitoxin system mRNA interferase toxin, RelE/StbE family</fullName>
    </submittedName>
</protein>
<evidence type="ECO:0000313" key="4">
    <source>
        <dbReference type="Proteomes" id="UP000220005"/>
    </source>
</evidence>
<dbReference type="OrthoDB" id="7030467at2"/>
<dbReference type="InterPro" id="IPR007712">
    <property type="entry name" value="RelE/ParE_toxin"/>
</dbReference>
<name>A0A174CYR3_9FIRM</name>
<dbReference type="SUPFAM" id="SSF143011">
    <property type="entry name" value="RelE-like"/>
    <property type="match status" value="1"/>
</dbReference>
<dbReference type="GO" id="GO:0006402">
    <property type="term" value="P:mRNA catabolic process"/>
    <property type="evidence" value="ECO:0007669"/>
    <property type="project" value="TreeGrafter"/>
</dbReference>
<dbReference type="InterPro" id="IPR004386">
    <property type="entry name" value="Toxin_YafQ-like"/>
</dbReference>
<dbReference type="RefSeq" id="WP_055191875.1">
    <property type="nucleotide sequence ID" value="NZ_NMTY01000009.1"/>
</dbReference>
<organism evidence="3 4">
    <name type="scientific">Faecalibacterium prausnitzii</name>
    <dbReference type="NCBI Taxonomy" id="853"/>
    <lineage>
        <taxon>Bacteria</taxon>
        <taxon>Bacillati</taxon>
        <taxon>Bacillota</taxon>
        <taxon>Clostridia</taxon>
        <taxon>Eubacteriales</taxon>
        <taxon>Oscillospiraceae</taxon>
        <taxon>Faecalibacterium</taxon>
    </lineage>
</organism>
<dbReference type="PIRSF" id="PIRSF006156">
    <property type="entry name" value="YafQ"/>
    <property type="match status" value="1"/>
</dbReference>
<dbReference type="PANTHER" id="PTHR40588:SF1">
    <property type="entry name" value="MRNA INTERFERASE TOXIN YAFQ"/>
    <property type="match status" value="1"/>
</dbReference>
<sequence length="93" mass="11032">MNRDIVWTNQFKKDYKLAQKRHLDVDLLDNIIRTLSRGEPLPEKNRDHALTGDWIGHRECHIQPDWLLIYRIEDNVLVLTLARTGSHSDLFNK</sequence>
<gene>
    <name evidence="3" type="ORF">CGS58_05045</name>
</gene>
<keyword evidence="1" id="KW-1277">Toxin-antitoxin system</keyword>
<dbReference type="EMBL" id="NMTY01000009">
    <property type="protein sequence ID" value="PDX81899.1"/>
    <property type="molecule type" value="Genomic_DNA"/>
</dbReference>
<evidence type="ECO:0000256" key="1">
    <source>
        <dbReference type="ARBA" id="ARBA00022649"/>
    </source>
</evidence>
<accession>A0A174CYR3</accession>
<dbReference type="GO" id="GO:0004521">
    <property type="term" value="F:RNA endonuclease activity"/>
    <property type="evidence" value="ECO:0007669"/>
    <property type="project" value="TreeGrafter"/>
</dbReference>
<dbReference type="AlphaFoldDB" id="A0A174CYR3"/>
<dbReference type="NCBIfam" id="TIGR02385">
    <property type="entry name" value="RelE_StbE"/>
    <property type="match status" value="1"/>
</dbReference>
<comment type="similarity">
    <text evidence="2">Belongs to the RelE toxin family. YafQ subfamily.</text>
</comment>
<reference evidence="3 4" key="1">
    <citation type="journal article" date="2017" name="Front. Microbiol.">
        <title>New Insights into the Diversity of the Genus Faecalibacterium.</title>
        <authorList>
            <person name="Benevides L."/>
            <person name="Burman S."/>
            <person name="Martin R."/>
            <person name="Robert V."/>
            <person name="Thomas M."/>
            <person name="Miquel S."/>
            <person name="Chain F."/>
            <person name="Sokol H."/>
            <person name="Bermudez-Humaran L.G."/>
            <person name="Morrison M."/>
            <person name="Langella P."/>
            <person name="Azevedo V.A."/>
            <person name="Chatel J.M."/>
            <person name="Soares S."/>
        </authorList>
    </citation>
    <scope>NUCLEOTIDE SEQUENCE [LARGE SCALE GENOMIC DNA]</scope>
    <source>
        <strain evidence="3 4">CNCM I 4575</strain>
    </source>
</reference>
<evidence type="ECO:0000313" key="3">
    <source>
        <dbReference type="EMBL" id="PDX81899.1"/>
    </source>
</evidence>
<dbReference type="PANTHER" id="PTHR40588">
    <property type="entry name" value="MRNA INTERFERASE TOXIN YAFQ"/>
    <property type="match status" value="1"/>
</dbReference>
<dbReference type="Pfam" id="PF15738">
    <property type="entry name" value="YafQ_toxin"/>
    <property type="match status" value="1"/>
</dbReference>
<evidence type="ECO:0000256" key="2">
    <source>
        <dbReference type="ARBA" id="ARBA00061366"/>
    </source>
</evidence>
<proteinExistence type="inferred from homology"/>
<dbReference type="InterPro" id="IPR035093">
    <property type="entry name" value="RelE/ParE_toxin_dom_sf"/>
</dbReference>
<dbReference type="Gene3D" id="3.30.2310.20">
    <property type="entry name" value="RelE-like"/>
    <property type="match status" value="1"/>
</dbReference>
<dbReference type="Proteomes" id="UP000220005">
    <property type="component" value="Unassembled WGS sequence"/>
</dbReference>